<evidence type="ECO:0000313" key="2">
    <source>
        <dbReference type="Proteomes" id="UP000214596"/>
    </source>
</evidence>
<gene>
    <name evidence="1" type="ORF">CA163_00350</name>
</gene>
<dbReference type="EMBL" id="NIXT01000005">
    <property type="protein sequence ID" value="OXE34821.1"/>
    <property type="molecule type" value="Genomic_DNA"/>
</dbReference>
<organism evidence="1 2">
    <name type="scientific">Vibrio parahaemolyticus</name>
    <dbReference type="NCBI Taxonomy" id="670"/>
    <lineage>
        <taxon>Bacteria</taxon>
        <taxon>Pseudomonadati</taxon>
        <taxon>Pseudomonadota</taxon>
        <taxon>Gammaproteobacteria</taxon>
        <taxon>Vibrionales</taxon>
        <taxon>Vibrionaceae</taxon>
        <taxon>Vibrio</taxon>
    </lineage>
</organism>
<dbReference type="SUPFAM" id="SSF52540">
    <property type="entry name" value="P-loop containing nucleoside triphosphate hydrolases"/>
    <property type="match status" value="1"/>
</dbReference>
<evidence type="ECO:0000313" key="1">
    <source>
        <dbReference type="EMBL" id="OXE34821.1"/>
    </source>
</evidence>
<evidence type="ECO:0008006" key="3">
    <source>
        <dbReference type="Google" id="ProtNLM"/>
    </source>
</evidence>
<dbReference type="Proteomes" id="UP000214596">
    <property type="component" value="Unassembled WGS sequence"/>
</dbReference>
<comment type="caution">
    <text evidence="1">The sequence shown here is derived from an EMBL/GenBank/DDBJ whole genome shotgun (WGS) entry which is preliminary data.</text>
</comment>
<dbReference type="InterPro" id="IPR027417">
    <property type="entry name" value="P-loop_NTPase"/>
</dbReference>
<proteinExistence type="predicted"/>
<protein>
    <recommendedName>
        <fullName evidence="3">Thymidylate kinase</fullName>
    </recommendedName>
</protein>
<sequence length="475" mass="55194">MKSNLLLNVLLKAEEADVEYVSWKNNHEIELCLKGGSDLDLLVNPNDEAKFISIILESGFVEAKNKNITYPNVYHFYSYCSNLNVFFHIHLYTKMITGESHTKGYHFPIEQTLIKRRVKSEEGVFLLSSIDQKKVFLLRHAIKVSSLPSLFLYLKEKESYKLEYESISKCEFSNESELNNSILDSFDYANLERDFKLNRVAPFFKVKWKLGGFSRLSAVEALFTRYSQIIYRVLNKTFFRQKKVLGSVGKVVAITGLDGAGKSTTVNYVSKKYGKYFDVRTIHVGVPKPTIITVPFRLLLKLKKLAQKNKLSVQEKKENPPVQSVLVALRYCILAYERFSAIKKARRYADRGYLVVLDRYPSLNMGVMDSRRIVIDDKSSYLIKKLAKTEDYFYSSCSLPDLLMNLVVPVDVSIERNQNRVKLDKETDEEIIERYRKNSNLKYNAYTFKEVNMNRNIDECMSDIISQIHKMYNHR</sequence>
<reference evidence="1 2" key="1">
    <citation type="journal article" date="2017" name="Appl. Environ. Microbiol.">
        <title>Parallel evolution of two clades of a major Atlantic endemic Vibrio parahaemolyticus pathogen lineage by independent acquisition of related pathogenicity islands.</title>
        <authorList>
            <person name="Xu F."/>
            <person name="Gonzalez-Escalona N."/>
            <person name="Drees K.P."/>
            <person name="Sebra R.P."/>
            <person name="Cooper V.S."/>
            <person name="Jones S.H."/>
            <person name="Whistler C.A."/>
        </authorList>
    </citation>
    <scope>NUCLEOTIDE SEQUENCE [LARGE SCALE GENOMIC DNA]</scope>
    <source>
        <strain evidence="1 2">MAVP-3</strain>
    </source>
</reference>
<name>A0A227JI43_VIBPH</name>
<dbReference type="AlphaFoldDB" id="A0A227JI43"/>
<dbReference type="Gene3D" id="3.40.50.300">
    <property type="entry name" value="P-loop containing nucleotide triphosphate hydrolases"/>
    <property type="match status" value="1"/>
</dbReference>
<accession>A0A227JI43</accession>
<dbReference type="RefSeq" id="WP_025792537.1">
    <property type="nucleotide sequence ID" value="NZ_CANUIC010000002.1"/>
</dbReference>